<evidence type="ECO:0000256" key="1">
    <source>
        <dbReference type="SAM" id="Phobius"/>
    </source>
</evidence>
<keyword evidence="3" id="KW-1185">Reference proteome</keyword>
<proteinExistence type="predicted"/>
<gene>
    <name evidence="2" type="ORF">H8K55_08290</name>
</gene>
<reference evidence="2 3" key="1">
    <citation type="submission" date="2020-08" db="EMBL/GenBank/DDBJ databases">
        <title>Novel species isolated from subtropical streams in China.</title>
        <authorList>
            <person name="Lu H."/>
        </authorList>
    </citation>
    <scope>NUCLEOTIDE SEQUENCE [LARGE SCALE GENOMIC DNA]</scope>
    <source>
        <strain evidence="2 3">LX15W</strain>
    </source>
</reference>
<evidence type="ECO:0000313" key="3">
    <source>
        <dbReference type="Proteomes" id="UP000624279"/>
    </source>
</evidence>
<feature type="transmembrane region" description="Helical" evidence="1">
    <location>
        <begin position="7"/>
        <end position="27"/>
    </location>
</feature>
<name>A0ABR6YAB3_9BURK</name>
<comment type="caution">
    <text evidence="2">The sequence shown here is derived from an EMBL/GenBank/DDBJ whole genome shotgun (WGS) entry which is preliminary data.</text>
</comment>
<dbReference type="RefSeq" id="WP_186941607.1">
    <property type="nucleotide sequence ID" value="NZ_JACOGA010000006.1"/>
</dbReference>
<evidence type="ECO:0000313" key="2">
    <source>
        <dbReference type="EMBL" id="MBC3873583.1"/>
    </source>
</evidence>
<sequence>MSSRRESLRVVFVLATFGLLGLCSMLTRPTLATIRVVDFIHLIGTGMCLGGAIVALAWARSRSSEM</sequence>
<dbReference type="Proteomes" id="UP000624279">
    <property type="component" value="Unassembled WGS sequence"/>
</dbReference>
<organism evidence="2 3">
    <name type="scientific">Undibacterium flavidum</name>
    <dbReference type="NCBI Taxonomy" id="2762297"/>
    <lineage>
        <taxon>Bacteria</taxon>
        <taxon>Pseudomonadati</taxon>
        <taxon>Pseudomonadota</taxon>
        <taxon>Betaproteobacteria</taxon>
        <taxon>Burkholderiales</taxon>
        <taxon>Oxalobacteraceae</taxon>
        <taxon>Undibacterium</taxon>
    </lineage>
</organism>
<accession>A0ABR6YAB3</accession>
<feature type="transmembrane region" description="Helical" evidence="1">
    <location>
        <begin position="39"/>
        <end position="59"/>
    </location>
</feature>
<keyword evidence="1" id="KW-0472">Membrane</keyword>
<protein>
    <submittedName>
        <fullName evidence="2">Uncharacterized protein</fullName>
    </submittedName>
</protein>
<keyword evidence="1" id="KW-0812">Transmembrane</keyword>
<dbReference type="EMBL" id="JACOGA010000006">
    <property type="protein sequence ID" value="MBC3873583.1"/>
    <property type="molecule type" value="Genomic_DNA"/>
</dbReference>
<keyword evidence="1" id="KW-1133">Transmembrane helix</keyword>